<sequence>MLCSAMGPRGFPPLLLVLLSCCASASTQAVATPAVATPAMTQEDLNSTEATPAMTQEDLNSTEATPDMTQEDLNSTTPATLRTSGSPRTPGTPRAPELSGPRPTPVTDVAALCVCDLLPARCDVNCCCDPDCSPTDFSVFSACSVPVVMGDRQFCSQKAAVYSMNLTADPPHRVFKLIDQINPSIFCIHISNYKPALSFANPEVPNEDNFDRLIQASGGFALSATSNGPSTATSDAPQPTKYEYGVPLQTAGTSSGSFLRLPSPLMSSLCTDENPAAFLVSQAFECSRRVDIEECEQVEALSMAHYSSPAILRVPNSTTQVSIKIQSVLYQSLNHTLTRLEGSGVLRPSLVSTGQDRLCSNVVLEVKYSLLYTATGQIWEAGLSLVLGTFSSTVTLLQQKFEIHFIQHDTKPVPRSGNPGYRVGLPLAAGFQPQKGSGIIQTTNRQEQFTILHSTGKQDCLASEGLRDPVLFGYNVQSGCQLRLTGTIPCELLAQKIQGLLRGQAFPDYVAAFGNSRAQDVQDWVPVRYVTHSSNMKGPCQLPVALGIEVKWTKYGSLLNPQARIVNVTAQLISIPEPLPGPERTIVISTTVTFVDVSAPAEAGFRAPPTINARLPFSFFFPFV</sequence>
<dbReference type="PANTHER" id="PTHR14611">
    <property type="entry name" value="TECTONIC FAMILY MEMBER"/>
    <property type="match status" value="1"/>
</dbReference>
<dbReference type="Pfam" id="PF07773">
    <property type="entry name" value="TCTN_DUF1619"/>
    <property type="match status" value="2"/>
</dbReference>
<evidence type="ECO:0000256" key="6">
    <source>
        <dbReference type="SAM" id="MobiDB-lite"/>
    </source>
</evidence>
<evidence type="ECO:0000256" key="4">
    <source>
        <dbReference type="ARBA" id="ARBA00022794"/>
    </source>
</evidence>
<comment type="similarity">
    <text evidence="1">Belongs to the tectonic family.</text>
</comment>
<protein>
    <submittedName>
        <fullName evidence="11">Tectonic-1 isoform X3</fullName>
    </submittedName>
</protein>
<dbReference type="InterPro" id="IPR057724">
    <property type="entry name" value="TCTN1-3_N"/>
</dbReference>
<evidence type="ECO:0000256" key="2">
    <source>
        <dbReference type="ARBA" id="ARBA00011495"/>
    </source>
</evidence>
<dbReference type="Pfam" id="PF25752">
    <property type="entry name" value="DUF1619_N"/>
    <property type="match status" value="1"/>
</dbReference>
<evidence type="ECO:0000313" key="11">
    <source>
        <dbReference type="RefSeq" id="XP_026640895.1"/>
    </source>
</evidence>
<comment type="subunit">
    <text evidence="2">Part of the tectonic-like complex (also named B9 complex).</text>
</comment>
<name>A0ABM1UFY3_MICOH</name>
<feature type="compositionally biased region" description="Polar residues" evidence="6">
    <location>
        <begin position="61"/>
        <end position="89"/>
    </location>
</feature>
<evidence type="ECO:0000313" key="10">
    <source>
        <dbReference type="Proteomes" id="UP000694915"/>
    </source>
</evidence>
<dbReference type="InterPro" id="IPR011677">
    <property type="entry name" value="TCTN1-3_dom"/>
</dbReference>
<feature type="domain" description="Tectonic-1-3" evidence="8">
    <location>
        <begin position="239"/>
        <end position="408"/>
    </location>
</feature>
<feature type="domain" description="Tectonic-1-3 N-terminal" evidence="9">
    <location>
        <begin position="90"/>
        <end position="210"/>
    </location>
</feature>
<feature type="signal peptide" evidence="7">
    <location>
        <begin position="1"/>
        <end position="29"/>
    </location>
</feature>
<evidence type="ECO:0000259" key="8">
    <source>
        <dbReference type="Pfam" id="PF07773"/>
    </source>
</evidence>
<accession>A0ABM1UFY3</accession>
<keyword evidence="10" id="KW-1185">Reference proteome</keyword>
<keyword evidence="3 7" id="KW-0732">Signal</keyword>
<dbReference type="PANTHER" id="PTHR14611:SF1">
    <property type="entry name" value="TECTONIC-1"/>
    <property type="match status" value="1"/>
</dbReference>
<dbReference type="InterPro" id="IPR040354">
    <property type="entry name" value="TCTN1-3"/>
</dbReference>
<keyword evidence="5" id="KW-0325">Glycoprotein</keyword>
<evidence type="ECO:0000256" key="7">
    <source>
        <dbReference type="SAM" id="SignalP"/>
    </source>
</evidence>
<feature type="region of interest" description="Disordered" evidence="6">
    <location>
        <begin position="61"/>
        <end position="103"/>
    </location>
</feature>
<proteinExistence type="inferred from homology"/>
<gene>
    <name evidence="11" type="primary">Tctn1</name>
</gene>
<feature type="chain" id="PRO_5047395329" evidence="7">
    <location>
        <begin position="30"/>
        <end position="624"/>
    </location>
</feature>
<evidence type="ECO:0000256" key="5">
    <source>
        <dbReference type="ARBA" id="ARBA00023180"/>
    </source>
</evidence>
<dbReference type="GeneID" id="101991501"/>
<reference evidence="11" key="1">
    <citation type="submission" date="2025-08" db="UniProtKB">
        <authorList>
            <consortium name="RefSeq"/>
        </authorList>
    </citation>
    <scope>IDENTIFICATION</scope>
</reference>
<keyword evidence="4" id="KW-0970">Cilium biogenesis/degradation</keyword>
<evidence type="ECO:0000256" key="3">
    <source>
        <dbReference type="ARBA" id="ARBA00022729"/>
    </source>
</evidence>
<feature type="domain" description="Tectonic-1-3" evidence="8">
    <location>
        <begin position="416"/>
        <end position="597"/>
    </location>
</feature>
<organism evidence="10 11">
    <name type="scientific">Microtus ochrogaster</name>
    <name type="common">Prairie vole</name>
    <dbReference type="NCBI Taxonomy" id="79684"/>
    <lineage>
        <taxon>Eukaryota</taxon>
        <taxon>Metazoa</taxon>
        <taxon>Chordata</taxon>
        <taxon>Craniata</taxon>
        <taxon>Vertebrata</taxon>
        <taxon>Euteleostomi</taxon>
        <taxon>Mammalia</taxon>
        <taxon>Eutheria</taxon>
        <taxon>Euarchontoglires</taxon>
        <taxon>Glires</taxon>
        <taxon>Rodentia</taxon>
        <taxon>Myomorpha</taxon>
        <taxon>Muroidea</taxon>
        <taxon>Cricetidae</taxon>
        <taxon>Arvicolinae</taxon>
        <taxon>Microtus</taxon>
    </lineage>
</organism>
<evidence type="ECO:0000256" key="1">
    <source>
        <dbReference type="ARBA" id="ARBA00007633"/>
    </source>
</evidence>
<evidence type="ECO:0000259" key="9">
    <source>
        <dbReference type="Pfam" id="PF25752"/>
    </source>
</evidence>
<dbReference type="RefSeq" id="XP_026640895.1">
    <property type="nucleotide sequence ID" value="XM_026785094.1"/>
</dbReference>
<dbReference type="Proteomes" id="UP000694915">
    <property type="component" value="Chromosome 2"/>
</dbReference>